<dbReference type="AlphaFoldDB" id="A0A4Q2RCP2"/>
<evidence type="ECO:0000313" key="4">
    <source>
        <dbReference type="Proteomes" id="UP000289411"/>
    </source>
</evidence>
<dbReference type="Pfam" id="PF09557">
    <property type="entry name" value="DUF2382"/>
    <property type="match status" value="1"/>
</dbReference>
<proteinExistence type="predicted"/>
<feature type="region of interest" description="Disordered" evidence="1">
    <location>
        <begin position="1"/>
        <end position="48"/>
    </location>
</feature>
<reference evidence="3 4" key="1">
    <citation type="submission" date="2018-09" db="EMBL/GenBank/DDBJ databases">
        <authorList>
            <person name="Grouzdev D.S."/>
            <person name="Krutkina M.S."/>
        </authorList>
    </citation>
    <scope>NUCLEOTIDE SEQUENCE [LARGE SCALE GENOMIC DNA]</scope>
    <source>
        <strain evidence="3 4">RmlP001</strain>
    </source>
</reference>
<feature type="domain" description="DUF2382" evidence="2">
    <location>
        <begin position="75"/>
        <end position="183"/>
    </location>
</feature>
<accession>A0A4Q2RCP2</accession>
<comment type="caution">
    <text evidence="3">The sequence shown here is derived from an EMBL/GenBank/DDBJ whole genome shotgun (WGS) entry which is preliminary data.</text>
</comment>
<dbReference type="EMBL" id="QYBC01000010">
    <property type="protein sequence ID" value="RYB04377.1"/>
    <property type="molecule type" value="Genomic_DNA"/>
</dbReference>
<gene>
    <name evidence="3" type="ORF">D3272_13055</name>
</gene>
<dbReference type="OrthoDB" id="7775959at2"/>
<evidence type="ECO:0000259" key="2">
    <source>
        <dbReference type="Pfam" id="PF09557"/>
    </source>
</evidence>
<protein>
    <submittedName>
        <fullName evidence="3">DUF2382 domain-containing protein</fullName>
    </submittedName>
</protein>
<name>A0A4Q2RCP2_9HYPH</name>
<evidence type="ECO:0000256" key="1">
    <source>
        <dbReference type="SAM" id="MobiDB-lite"/>
    </source>
</evidence>
<keyword evidence="4" id="KW-1185">Reference proteome</keyword>
<dbReference type="InterPro" id="IPR019060">
    <property type="entry name" value="DUF2382"/>
</dbReference>
<evidence type="ECO:0000313" key="3">
    <source>
        <dbReference type="EMBL" id="RYB04377.1"/>
    </source>
</evidence>
<dbReference type="Proteomes" id="UP000289411">
    <property type="component" value="Unassembled WGS sequence"/>
</dbReference>
<reference evidence="3 4" key="2">
    <citation type="submission" date="2019-02" db="EMBL/GenBank/DDBJ databases">
        <title>'Lichenibacterium ramalinii' gen. nov. sp. nov., 'Lichenibacterium minor' gen. nov. sp. nov.</title>
        <authorList>
            <person name="Pankratov T."/>
        </authorList>
    </citation>
    <scope>NUCLEOTIDE SEQUENCE [LARGE SCALE GENOMIC DNA]</scope>
    <source>
        <strain evidence="3 4">RmlP001</strain>
    </source>
</reference>
<sequence>MSPECIRGPRKKRFGTEPGRPPSSKRRHCDMDEKPKAPSGTARSPTETLRDARLVLANRAAQASSTTRDEAADVLQVVEEHIQVAKWRTLTGTVRVGTRTETIEEVVEADLDRYRVEVTRVPVGRVVDEAPSARAEGDTTIIPVVEDRLVLVKQLFLVEEVHVRHVLEREVVREPVTLRRQRAIVERLAPEGGIDARRVSEDGNPSARSSD</sequence>
<organism evidence="3 4">
    <name type="scientific">Lichenibacterium ramalinae</name>
    <dbReference type="NCBI Taxonomy" id="2316527"/>
    <lineage>
        <taxon>Bacteria</taxon>
        <taxon>Pseudomonadati</taxon>
        <taxon>Pseudomonadota</taxon>
        <taxon>Alphaproteobacteria</taxon>
        <taxon>Hyphomicrobiales</taxon>
        <taxon>Lichenihabitantaceae</taxon>
        <taxon>Lichenibacterium</taxon>
    </lineage>
</organism>